<dbReference type="Proteomes" id="UP001153331">
    <property type="component" value="Unassembled WGS sequence"/>
</dbReference>
<organism evidence="1 2">
    <name type="scientific">Boeremia exigua</name>
    <dbReference type="NCBI Taxonomy" id="749465"/>
    <lineage>
        <taxon>Eukaryota</taxon>
        <taxon>Fungi</taxon>
        <taxon>Dikarya</taxon>
        <taxon>Ascomycota</taxon>
        <taxon>Pezizomycotina</taxon>
        <taxon>Dothideomycetes</taxon>
        <taxon>Pleosporomycetidae</taxon>
        <taxon>Pleosporales</taxon>
        <taxon>Pleosporineae</taxon>
        <taxon>Didymellaceae</taxon>
        <taxon>Boeremia</taxon>
    </lineage>
</organism>
<keyword evidence="2" id="KW-1185">Reference proteome</keyword>
<evidence type="ECO:0000313" key="1">
    <source>
        <dbReference type="EMBL" id="KAJ8113585.1"/>
    </source>
</evidence>
<name>A0ACC2IEJ3_9PLEO</name>
<accession>A0ACC2IEJ3</accession>
<proteinExistence type="predicted"/>
<reference evidence="1" key="1">
    <citation type="submission" date="2022-11" db="EMBL/GenBank/DDBJ databases">
        <title>Genome Sequence of Boeremia exigua.</title>
        <authorList>
            <person name="Buettner E."/>
        </authorList>
    </citation>
    <scope>NUCLEOTIDE SEQUENCE</scope>
    <source>
        <strain evidence="1">CU02</strain>
    </source>
</reference>
<sequence length="80" mass="9295">MWRPEYRNIQYVGLGDRLVYKLGHVIFPPKDAPAIPKGQENSLNAKRAGPVRHIERVSRESVKWIEIWGLDTTEFEVAYT</sequence>
<evidence type="ECO:0000313" key="2">
    <source>
        <dbReference type="Proteomes" id="UP001153331"/>
    </source>
</evidence>
<gene>
    <name evidence="1" type="ORF">OPT61_g4308</name>
</gene>
<dbReference type="EMBL" id="JAPHNI010000243">
    <property type="protein sequence ID" value="KAJ8113585.1"/>
    <property type="molecule type" value="Genomic_DNA"/>
</dbReference>
<protein>
    <submittedName>
        <fullName evidence="1">Uncharacterized protein</fullName>
    </submittedName>
</protein>
<comment type="caution">
    <text evidence="1">The sequence shown here is derived from an EMBL/GenBank/DDBJ whole genome shotgun (WGS) entry which is preliminary data.</text>
</comment>